<reference evidence="9 10" key="1">
    <citation type="submission" date="2017-08" db="EMBL/GenBank/DDBJ databases">
        <title>Complete genome of Colwellia sp. NB097-1, a psychrophile bacterium ioslated from Bering Sea.</title>
        <authorList>
            <person name="Chen X."/>
        </authorList>
    </citation>
    <scope>NUCLEOTIDE SEQUENCE [LARGE SCALE GENOMIC DNA]</scope>
    <source>
        <strain evidence="9 10">NB097-1</strain>
    </source>
</reference>
<feature type="transmembrane region" description="Helical" evidence="6">
    <location>
        <begin position="20"/>
        <end position="44"/>
    </location>
</feature>
<sequence>MFSYYLRLAWISILRHWGLSLLMVCAIGLGIGTAMTTVTVNYLMSANPIPEKSQQLYYVQLDSWDINDPFDDGLNPPDQLTYTDSSNLMRAKQAFRQNVQAQAFGVIEPADPEMLPLIVNGRANTADFFSMFNVPFIYGSGWSNQSDESKEFVVVLSKETNDKLFGGKDSVGESIKLEGNMFRIVGVIDTWQPKPRFYDITTGAFNDSEDIFVPFHLIADEKISRSGNTNCWKPTGDGFKAFLASECIWTQFWVELKTQQDKEDYLQFLNAYVEEQKQFGRFQRPIDNRLSNVMQWLETQEVVADDAQMMMAMSFMFLIVCLLNTVGLLLAKFLGKAPEIGLRQALGASKSTLFSQYIIESACIGILGGILGLILAYLGLKGVEGLYGDYMKGLASLDTNMAILAVVLALVSTILAGLYPTWRACNIQPAQQLKSQ</sequence>
<evidence type="ECO:0000256" key="3">
    <source>
        <dbReference type="ARBA" id="ARBA00022692"/>
    </source>
</evidence>
<keyword evidence="3 6" id="KW-0812">Transmembrane</keyword>
<accession>A0A222G557</accession>
<proteinExistence type="predicted"/>
<dbReference type="EMBL" id="CP020465">
    <property type="protein sequence ID" value="ASP46941.1"/>
    <property type="molecule type" value="Genomic_DNA"/>
</dbReference>
<dbReference type="PANTHER" id="PTHR30572:SF18">
    <property type="entry name" value="ABC-TYPE MACROLIDE FAMILY EXPORT SYSTEM PERMEASE COMPONENT 2"/>
    <property type="match status" value="1"/>
</dbReference>
<dbReference type="OrthoDB" id="8735006at2"/>
<keyword evidence="4 6" id="KW-1133">Transmembrane helix</keyword>
<dbReference type="RefSeq" id="WP_081149305.1">
    <property type="nucleotide sequence ID" value="NZ_CP020465.1"/>
</dbReference>
<dbReference type="InterPro" id="IPR025857">
    <property type="entry name" value="MacB_PCD"/>
</dbReference>
<protein>
    <submittedName>
        <fullName evidence="9">ABC transporter substrate-binding protein</fullName>
    </submittedName>
</protein>
<dbReference type="PANTHER" id="PTHR30572">
    <property type="entry name" value="MEMBRANE COMPONENT OF TRANSPORTER-RELATED"/>
    <property type="match status" value="1"/>
</dbReference>
<dbReference type="InterPro" id="IPR003838">
    <property type="entry name" value="ABC3_permease_C"/>
</dbReference>
<name>A0A222G557_9GAMM</name>
<organism evidence="9 10">
    <name type="scientific">Cognaticolwellia beringensis</name>
    <dbReference type="NCBI Taxonomy" id="1967665"/>
    <lineage>
        <taxon>Bacteria</taxon>
        <taxon>Pseudomonadati</taxon>
        <taxon>Pseudomonadota</taxon>
        <taxon>Gammaproteobacteria</taxon>
        <taxon>Alteromonadales</taxon>
        <taxon>Colwelliaceae</taxon>
        <taxon>Cognaticolwellia</taxon>
    </lineage>
</organism>
<comment type="subcellular location">
    <subcellularLocation>
        <location evidence="1">Cell membrane</location>
        <topology evidence="1">Multi-pass membrane protein</topology>
    </subcellularLocation>
</comment>
<dbReference type="AlphaFoldDB" id="A0A222G557"/>
<dbReference type="Pfam" id="PF12704">
    <property type="entry name" value="MacB_PCD"/>
    <property type="match status" value="1"/>
</dbReference>
<feature type="transmembrane region" description="Helical" evidence="6">
    <location>
        <begin position="401"/>
        <end position="422"/>
    </location>
</feature>
<dbReference type="Pfam" id="PF02687">
    <property type="entry name" value="FtsX"/>
    <property type="match status" value="1"/>
</dbReference>
<gene>
    <name evidence="9" type="ORF">B5D82_03580</name>
</gene>
<dbReference type="GO" id="GO:0022857">
    <property type="term" value="F:transmembrane transporter activity"/>
    <property type="evidence" value="ECO:0007669"/>
    <property type="project" value="TreeGrafter"/>
</dbReference>
<feature type="transmembrane region" description="Helical" evidence="6">
    <location>
        <begin position="315"/>
        <end position="334"/>
    </location>
</feature>
<evidence type="ECO:0000256" key="4">
    <source>
        <dbReference type="ARBA" id="ARBA00022989"/>
    </source>
</evidence>
<dbReference type="GO" id="GO:0005886">
    <property type="term" value="C:plasma membrane"/>
    <property type="evidence" value="ECO:0007669"/>
    <property type="project" value="UniProtKB-SubCell"/>
</dbReference>
<evidence type="ECO:0000256" key="5">
    <source>
        <dbReference type="ARBA" id="ARBA00023136"/>
    </source>
</evidence>
<evidence type="ECO:0000256" key="1">
    <source>
        <dbReference type="ARBA" id="ARBA00004651"/>
    </source>
</evidence>
<keyword evidence="2" id="KW-1003">Cell membrane</keyword>
<dbReference type="Proteomes" id="UP000202259">
    <property type="component" value="Chromosome"/>
</dbReference>
<feature type="domain" description="MacB-like periplasmic core" evidence="8">
    <location>
        <begin position="20"/>
        <end position="261"/>
    </location>
</feature>
<evidence type="ECO:0000313" key="9">
    <source>
        <dbReference type="EMBL" id="ASP46941.1"/>
    </source>
</evidence>
<feature type="transmembrane region" description="Helical" evidence="6">
    <location>
        <begin position="354"/>
        <end position="380"/>
    </location>
</feature>
<dbReference type="KEGG" id="cber:B5D82_03580"/>
<dbReference type="InterPro" id="IPR050250">
    <property type="entry name" value="Macrolide_Exporter_MacB"/>
</dbReference>
<keyword evidence="10" id="KW-1185">Reference proteome</keyword>
<keyword evidence="5 6" id="KW-0472">Membrane</keyword>
<evidence type="ECO:0000256" key="6">
    <source>
        <dbReference type="SAM" id="Phobius"/>
    </source>
</evidence>
<evidence type="ECO:0000259" key="7">
    <source>
        <dbReference type="Pfam" id="PF02687"/>
    </source>
</evidence>
<evidence type="ECO:0000256" key="2">
    <source>
        <dbReference type="ARBA" id="ARBA00022475"/>
    </source>
</evidence>
<evidence type="ECO:0000313" key="10">
    <source>
        <dbReference type="Proteomes" id="UP000202259"/>
    </source>
</evidence>
<feature type="domain" description="ABC3 transporter permease C-terminal" evidence="7">
    <location>
        <begin position="312"/>
        <end position="429"/>
    </location>
</feature>
<evidence type="ECO:0000259" key="8">
    <source>
        <dbReference type="Pfam" id="PF12704"/>
    </source>
</evidence>